<keyword evidence="6 11" id="KW-0067">ATP-binding</keyword>
<dbReference type="EMBL" id="CT868052">
    <property type="protein sequence ID" value="CAK67564.1"/>
    <property type="molecule type" value="Genomic_DNA"/>
</dbReference>
<dbReference type="KEGG" id="ptm:GSPATT00006871001"/>
<evidence type="ECO:0000256" key="4">
    <source>
        <dbReference type="ARBA" id="ARBA00022533"/>
    </source>
</evidence>
<dbReference type="Pfam" id="PF02867">
    <property type="entry name" value="Ribonuc_red_lgC"/>
    <property type="match status" value="1"/>
</dbReference>
<dbReference type="CDD" id="cd01679">
    <property type="entry name" value="RNR_I"/>
    <property type="match status" value="1"/>
</dbReference>
<feature type="domain" description="ATP-cone" evidence="13">
    <location>
        <begin position="22"/>
        <end position="111"/>
    </location>
</feature>
<dbReference type="PRINTS" id="PR01183">
    <property type="entry name" value="RIBORDTASEM1"/>
</dbReference>
<dbReference type="PANTHER" id="PTHR11573:SF6">
    <property type="entry name" value="RIBONUCLEOSIDE-DIPHOSPHATE REDUCTASE LARGE SUBUNIT"/>
    <property type="match status" value="1"/>
</dbReference>
<evidence type="ECO:0000256" key="12">
    <source>
        <dbReference type="RuleBase" id="RU003410"/>
    </source>
</evidence>
<dbReference type="EC" id="1.17.4.1" evidence="3 12"/>
<dbReference type="PROSITE" id="PS00089">
    <property type="entry name" value="RIBORED_LARGE"/>
    <property type="match status" value="1"/>
</dbReference>
<evidence type="ECO:0000313" key="15">
    <source>
        <dbReference type="Proteomes" id="UP000000600"/>
    </source>
</evidence>
<keyword evidence="7 12" id="KW-0560">Oxidoreductase</keyword>
<sequence>MDQDHDYSFEHLQELAKQKNISYVLKRDGGKQNIDIQKIAERLQNLASNLQHININLIMWKVIQGMYEGITTVQLDNLAAETCAYMNLVHPQYSLLAARIAVNNLHKETSESFSEVATKLHSFTDKYGRPAPLIADDVYKIIMENKDIIQNEINYDRDYQYDFFGFKTLERSYLLKEGKKPIERPQQLLMRVSIGIHKEDLQSAFQTYHLMSQKYFTHATPTLFNSGTPYPQMSSCFLLDMVDDSIEGIYETLKRCALISKSAGGIGLSASKIRSQDSYIRGTNGISNGLVPMLKVFNDTARYVDQGGGKRKGSFAIYLEPWHSDIISFLQLRKNHGIEEQRARDLFLGLWIPDLFMQRVKDDSDWTLMCPNECPGLQDCYGQEFNKLYTDYESKNMGRVTMKARQLWQEIIDAQISTGLPYMLYKDACNSKSNQKNLGTIKSSNLCTEIIQYTSPDEIAVCNLASINLQKLIKEDKTFDFDKLLEITKIITINLNIVIDLNFYPVKQAEYSNKRNRPIGIGVQGFADALQRMKIPFDSEDALELNAKIFETIYYGACQTSLELAQKLGPYETFTGSPASQGILQFDMWGVSPKLYDWNTLKQNIAKHGMRNSLLIAPMPTASTSQILQNNESFEPYTTNIYTRRVLAGEFVCINPHLVDDLIELNLWTPQIKNKLIMNNGSVQNIEEIPNNIKSLYKTVWEISQKAILNLATSRAPFIDQSQSLNIHMAEPTMSKVTSMHFYAGRKGVKNRYILYITIKGMYYLRTRPAADPIKFTVDVEALLKEGGQIKIQSSKQELIDESASKKIVTNEGKTVKKGKPQIIVTEDGDEVEVCLNCGS</sequence>
<evidence type="ECO:0000256" key="2">
    <source>
        <dbReference type="ARBA" id="ARBA00011771"/>
    </source>
</evidence>
<dbReference type="InterPro" id="IPR005144">
    <property type="entry name" value="ATP-cone_dom"/>
</dbReference>
<comment type="catalytic activity">
    <reaction evidence="10 12">
        <text>a 2'-deoxyribonucleoside 5'-diphosphate + [thioredoxin]-disulfide + H2O = a ribonucleoside 5'-diphosphate + [thioredoxin]-dithiol</text>
        <dbReference type="Rhea" id="RHEA:23252"/>
        <dbReference type="Rhea" id="RHEA-COMP:10698"/>
        <dbReference type="Rhea" id="RHEA-COMP:10700"/>
        <dbReference type="ChEBI" id="CHEBI:15377"/>
        <dbReference type="ChEBI" id="CHEBI:29950"/>
        <dbReference type="ChEBI" id="CHEBI:50058"/>
        <dbReference type="ChEBI" id="CHEBI:57930"/>
        <dbReference type="ChEBI" id="CHEBI:73316"/>
        <dbReference type="EC" id="1.17.4.1"/>
    </reaction>
</comment>
<proteinExistence type="inferred from homology"/>
<dbReference type="InterPro" id="IPR039718">
    <property type="entry name" value="Rrm1"/>
</dbReference>
<evidence type="ECO:0000256" key="10">
    <source>
        <dbReference type="ARBA" id="ARBA00047754"/>
    </source>
</evidence>
<dbReference type="GO" id="GO:0004748">
    <property type="term" value="F:ribonucleoside-diphosphate reductase activity, thioredoxin disulfide as acceptor"/>
    <property type="evidence" value="ECO:0000318"/>
    <property type="project" value="GO_Central"/>
</dbReference>
<dbReference type="SUPFAM" id="SSF48168">
    <property type="entry name" value="R1 subunit of ribonucleotide reductase, N-terminal domain"/>
    <property type="match status" value="1"/>
</dbReference>
<dbReference type="Proteomes" id="UP000000600">
    <property type="component" value="Unassembled WGS sequence"/>
</dbReference>
<dbReference type="InterPro" id="IPR000788">
    <property type="entry name" value="RNR_lg_C"/>
</dbReference>
<gene>
    <name evidence="14" type="ORF">GSPATT00006871001</name>
</gene>
<evidence type="ECO:0000313" key="14">
    <source>
        <dbReference type="EMBL" id="CAK67564.1"/>
    </source>
</evidence>
<dbReference type="SUPFAM" id="SSF51998">
    <property type="entry name" value="PFL-like glycyl radical enzymes"/>
    <property type="match status" value="1"/>
</dbReference>
<dbReference type="PANTHER" id="PTHR11573">
    <property type="entry name" value="RIBONUCLEOSIDE-DIPHOSPHATE REDUCTASE LARGE CHAIN"/>
    <property type="match status" value="1"/>
</dbReference>
<dbReference type="Gene3D" id="3.20.70.20">
    <property type="match status" value="1"/>
</dbReference>
<dbReference type="GeneID" id="5020746"/>
<evidence type="ECO:0000256" key="9">
    <source>
        <dbReference type="ARBA" id="ARBA00024942"/>
    </source>
</evidence>
<reference evidence="14 15" key="1">
    <citation type="journal article" date="2006" name="Nature">
        <title>Global trends of whole-genome duplications revealed by the ciliate Paramecium tetraurelia.</title>
        <authorList>
            <consortium name="Genoscope"/>
            <person name="Aury J.-M."/>
            <person name="Jaillon O."/>
            <person name="Duret L."/>
            <person name="Noel B."/>
            <person name="Jubin C."/>
            <person name="Porcel B.M."/>
            <person name="Segurens B."/>
            <person name="Daubin V."/>
            <person name="Anthouard V."/>
            <person name="Aiach N."/>
            <person name="Arnaiz O."/>
            <person name="Billaut A."/>
            <person name="Beisson J."/>
            <person name="Blanc I."/>
            <person name="Bouhouche K."/>
            <person name="Camara F."/>
            <person name="Duharcourt S."/>
            <person name="Guigo R."/>
            <person name="Gogendeau D."/>
            <person name="Katinka M."/>
            <person name="Keller A.-M."/>
            <person name="Kissmehl R."/>
            <person name="Klotz C."/>
            <person name="Koll F."/>
            <person name="Le Moue A."/>
            <person name="Lepere C."/>
            <person name="Malinsky S."/>
            <person name="Nowacki M."/>
            <person name="Nowak J.K."/>
            <person name="Plattner H."/>
            <person name="Poulain J."/>
            <person name="Ruiz F."/>
            <person name="Serrano V."/>
            <person name="Zagulski M."/>
            <person name="Dessen P."/>
            <person name="Betermier M."/>
            <person name="Weissenbach J."/>
            <person name="Scarpelli C."/>
            <person name="Schachter V."/>
            <person name="Sperling L."/>
            <person name="Meyer E."/>
            <person name="Cohen J."/>
            <person name="Wincker P."/>
        </authorList>
    </citation>
    <scope>NUCLEOTIDE SEQUENCE [LARGE SCALE GENOMIC DNA]</scope>
    <source>
        <strain evidence="14 15">Stock d4-2</strain>
    </source>
</reference>
<comment type="similarity">
    <text evidence="1 12">Belongs to the ribonucleoside diphosphate reductase large chain family.</text>
</comment>
<keyword evidence="5 11" id="KW-0547">Nucleotide-binding</keyword>
<dbReference type="Pfam" id="PF00317">
    <property type="entry name" value="Ribonuc_red_lgN"/>
    <property type="match status" value="1"/>
</dbReference>
<evidence type="ECO:0000256" key="3">
    <source>
        <dbReference type="ARBA" id="ARBA00012274"/>
    </source>
</evidence>
<dbReference type="UniPathway" id="UPA00326"/>
<dbReference type="AlphaFoldDB" id="A0C9U7"/>
<evidence type="ECO:0000256" key="6">
    <source>
        <dbReference type="ARBA" id="ARBA00022840"/>
    </source>
</evidence>
<dbReference type="Pfam" id="PF03477">
    <property type="entry name" value="ATP-cone"/>
    <property type="match status" value="1"/>
</dbReference>
<dbReference type="FunFam" id="3.20.70.20:FF:000010">
    <property type="entry name" value="Ribonucleoside-diphosphate reductase"/>
    <property type="match status" value="1"/>
</dbReference>
<evidence type="ECO:0000259" key="13">
    <source>
        <dbReference type="PROSITE" id="PS51161"/>
    </source>
</evidence>
<evidence type="ECO:0000256" key="5">
    <source>
        <dbReference type="ARBA" id="ARBA00022741"/>
    </source>
</evidence>
<dbReference type="GO" id="GO:0009263">
    <property type="term" value="P:deoxyribonucleotide biosynthetic process"/>
    <property type="evidence" value="ECO:0000318"/>
    <property type="project" value="GO_Central"/>
</dbReference>
<dbReference type="GO" id="GO:0005524">
    <property type="term" value="F:ATP binding"/>
    <property type="evidence" value="ECO:0000318"/>
    <property type="project" value="GO_Central"/>
</dbReference>
<organism evidence="14 15">
    <name type="scientific">Paramecium tetraurelia</name>
    <dbReference type="NCBI Taxonomy" id="5888"/>
    <lineage>
        <taxon>Eukaryota</taxon>
        <taxon>Sar</taxon>
        <taxon>Alveolata</taxon>
        <taxon>Ciliophora</taxon>
        <taxon>Intramacronucleata</taxon>
        <taxon>Oligohymenophorea</taxon>
        <taxon>Peniculida</taxon>
        <taxon>Parameciidae</taxon>
        <taxon>Paramecium</taxon>
    </lineage>
</organism>
<comment type="subunit">
    <text evidence="2">Heterodimer of a large and a small subunit.</text>
</comment>
<dbReference type="PROSITE" id="PS51161">
    <property type="entry name" value="ATP_CONE"/>
    <property type="match status" value="1"/>
</dbReference>
<dbReference type="NCBIfam" id="TIGR02506">
    <property type="entry name" value="NrdE_NrdA"/>
    <property type="match status" value="1"/>
</dbReference>
<dbReference type="eggNOG" id="KOG1112">
    <property type="taxonomic scope" value="Eukaryota"/>
</dbReference>
<dbReference type="GO" id="GO:0005971">
    <property type="term" value="C:ribonucleoside-diphosphate reductase complex"/>
    <property type="evidence" value="ECO:0000318"/>
    <property type="project" value="GO_Central"/>
</dbReference>
<evidence type="ECO:0000256" key="8">
    <source>
        <dbReference type="ARBA" id="ARBA00023116"/>
    </source>
</evidence>
<dbReference type="HOGENOM" id="CLU_000404_1_0_1"/>
<evidence type="ECO:0000256" key="11">
    <source>
        <dbReference type="PROSITE-ProRule" id="PRU00492"/>
    </source>
</evidence>
<accession>A0C9U7</accession>
<dbReference type="STRING" id="5888.A0C9U7"/>
<dbReference type="InterPro" id="IPR008926">
    <property type="entry name" value="RNR_R1-su_N"/>
</dbReference>
<keyword evidence="8 12" id="KW-0215">Deoxyribonucleotide synthesis</keyword>
<dbReference type="RefSeq" id="XP_001434961.1">
    <property type="nucleotide sequence ID" value="XM_001434924.2"/>
</dbReference>
<protein>
    <recommendedName>
        <fullName evidence="3 12">Ribonucleoside-diphosphate reductase</fullName>
        <ecNumber evidence="3 12">1.17.4.1</ecNumber>
    </recommendedName>
</protein>
<dbReference type="OMA" id="TLFMTDK"/>
<dbReference type="FunCoup" id="A0C9U7">
    <property type="interactions" value="1058"/>
</dbReference>
<evidence type="ECO:0000256" key="7">
    <source>
        <dbReference type="ARBA" id="ARBA00023002"/>
    </source>
</evidence>
<dbReference type="InterPro" id="IPR013346">
    <property type="entry name" value="NrdE_NrdA_C"/>
</dbReference>
<comment type="function">
    <text evidence="9 12">Provides the precursors necessary for DNA synthesis. Catalyzes the biosynthesis of deoxyribonucleotides from the corresponding ribonucleotides.</text>
</comment>
<keyword evidence="4" id="KW-0021">Allosteric enzyme</keyword>
<keyword evidence="15" id="KW-1185">Reference proteome</keyword>
<evidence type="ECO:0000256" key="1">
    <source>
        <dbReference type="ARBA" id="ARBA00010406"/>
    </source>
</evidence>
<dbReference type="InParanoid" id="A0C9U7"/>
<dbReference type="InterPro" id="IPR013509">
    <property type="entry name" value="RNR_lsu_N"/>
</dbReference>
<dbReference type="OrthoDB" id="3000483at2759"/>
<name>A0C9U7_PARTE</name>